<evidence type="ECO:0000313" key="2">
    <source>
        <dbReference type="EMBL" id="MDF9278364.1"/>
    </source>
</evidence>
<dbReference type="PANTHER" id="PTHR34202:SF1">
    <property type="entry name" value="UPF0548 PROTEIN"/>
    <property type="match status" value="1"/>
</dbReference>
<comment type="caution">
    <text evidence="2">The sequence shown here is derived from an EMBL/GenBank/DDBJ whole genome shotgun (WGS) entry which is preliminary data.</text>
</comment>
<dbReference type="Pfam" id="PF09348">
    <property type="entry name" value="DUF1990"/>
    <property type="match status" value="1"/>
</dbReference>
<name>A0ABT6CWI0_9MICC</name>
<dbReference type="InterPro" id="IPR018960">
    <property type="entry name" value="DUF1990"/>
</dbReference>
<dbReference type="PANTHER" id="PTHR34202">
    <property type="entry name" value="UPF0548 PROTEIN"/>
    <property type="match status" value="1"/>
</dbReference>
<feature type="domain" description="DUF1990" evidence="1">
    <location>
        <begin position="8"/>
        <end position="172"/>
    </location>
</feature>
<reference evidence="2 3" key="1">
    <citation type="journal article" date="2023" name="Int. J. Syst. Evol. Microbiol.">
        <title>Arthrobacter vasquezii sp. nov., isolated from a soil sample from Union Glacier, Antarctica.</title>
        <authorList>
            <person name="Valenzuela-Ibaceta F."/>
            <person name="Carrasco V."/>
            <person name="Lagos-Moraga S."/>
            <person name="Dietz-Vargas C."/>
            <person name="Navarro C.A."/>
            <person name="Perez-Donoso J.M."/>
        </authorList>
    </citation>
    <scope>NUCLEOTIDE SEQUENCE [LARGE SCALE GENOMIC DNA]</scope>
    <source>
        <strain evidence="2 3">EH-1B-1</strain>
    </source>
</reference>
<dbReference type="PIRSF" id="PIRSF010260">
    <property type="entry name" value="UCP010260"/>
    <property type="match status" value="1"/>
</dbReference>
<dbReference type="Proteomes" id="UP001220456">
    <property type="component" value="Unassembled WGS sequence"/>
</dbReference>
<gene>
    <name evidence="2" type="ORF">P4U43_11240</name>
</gene>
<sequence length="182" mass="19801">MPDITHTAIGWTRLGAWPAGFRPMRHRIRVGTGEAAFRRLAEGILTFELHRRSNLRIAAEPRAAVGGSVTVGFGVGNLRLNAPCEVVWVEEVNPTSDDDGGAARGARRAGFGYATLPGHPETGEESFVAVLEADGSVFFELHAYSRHGNWFYRLGAPVARFCQELATRWYLNAARQLAAGPA</sequence>
<dbReference type="RefSeq" id="WP_277358814.1">
    <property type="nucleotide sequence ID" value="NZ_JAROKN010000029.1"/>
</dbReference>
<proteinExistence type="predicted"/>
<keyword evidence="3" id="KW-1185">Reference proteome</keyword>
<dbReference type="InterPro" id="IPR014457">
    <property type="entry name" value="UCP010260"/>
</dbReference>
<organism evidence="2 3">
    <name type="scientific">Arthrobacter vasquezii</name>
    <dbReference type="NCBI Taxonomy" id="2977629"/>
    <lineage>
        <taxon>Bacteria</taxon>
        <taxon>Bacillati</taxon>
        <taxon>Actinomycetota</taxon>
        <taxon>Actinomycetes</taxon>
        <taxon>Micrococcales</taxon>
        <taxon>Micrococcaceae</taxon>
        <taxon>Arthrobacter</taxon>
    </lineage>
</organism>
<evidence type="ECO:0000259" key="1">
    <source>
        <dbReference type="Pfam" id="PF09348"/>
    </source>
</evidence>
<dbReference type="EMBL" id="JAROKN010000029">
    <property type="protein sequence ID" value="MDF9278364.1"/>
    <property type="molecule type" value="Genomic_DNA"/>
</dbReference>
<protein>
    <submittedName>
        <fullName evidence="2">DUF1990 domain-containing protein</fullName>
    </submittedName>
</protein>
<accession>A0ABT6CWI0</accession>
<evidence type="ECO:0000313" key="3">
    <source>
        <dbReference type="Proteomes" id="UP001220456"/>
    </source>
</evidence>